<dbReference type="Proteomes" id="UP000278063">
    <property type="component" value="Unassembled WGS sequence"/>
</dbReference>
<gene>
    <name evidence="2" type="ORF">D8849_02775</name>
</gene>
<keyword evidence="1" id="KW-0812">Transmembrane</keyword>
<keyword evidence="1" id="KW-0472">Membrane</keyword>
<reference evidence="2 3" key="1">
    <citation type="submission" date="2018-11" db="EMBL/GenBank/DDBJ databases">
        <title>Species Designations Belie Phenotypic and Genotypic Heterogeneity in Oral Streptococci.</title>
        <authorList>
            <person name="Velsko I."/>
        </authorList>
    </citation>
    <scope>NUCLEOTIDE SEQUENCE [LARGE SCALE GENOMIC DNA]</scope>
    <source>
        <strain evidence="2 3">KLC01</strain>
    </source>
</reference>
<evidence type="ECO:0000313" key="3">
    <source>
        <dbReference type="Proteomes" id="UP000278063"/>
    </source>
</evidence>
<dbReference type="EMBL" id="RJNW01000001">
    <property type="protein sequence ID" value="RSI88610.1"/>
    <property type="molecule type" value="Genomic_DNA"/>
</dbReference>
<protein>
    <submittedName>
        <fullName evidence="2">Uncharacterized protein</fullName>
    </submittedName>
</protein>
<organism evidence="2 3">
    <name type="scientific">Streptococcus mitis</name>
    <dbReference type="NCBI Taxonomy" id="28037"/>
    <lineage>
        <taxon>Bacteria</taxon>
        <taxon>Bacillati</taxon>
        <taxon>Bacillota</taxon>
        <taxon>Bacilli</taxon>
        <taxon>Lactobacillales</taxon>
        <taxon>Streptococcaceae</taxon>
        <taxon>Streptococcus</taxon>
        <taxon>Streptococcus mitis group</taxon>
    </lineage>
</organism>
<evidence type="ECO:0000313" key="2">
    <source>
        <dbReference type="EMBL" id="RSI88610.1"/>
    </source>
</evidence>
<dbReference type="AlphaFoldDB" id="A0A3R9JFX3"/>
<dbReference type="RefSeq" id="WP_260467563.1">
    <property type="nucleotide sequence ID" value="NZ_RJNW01000001.1"/>
</dbReference>
<sequence>MNKLDRFLGSAKFAKALPYGLGSAIDFGTQLYSGEDVGDAAIKTGGHLLIQLALGVVGGPIGFFAGVGLSMVFDYLYDKYGDKVVEFAGDVWDGTKKVVGDTMKSVGDTAEKIWDSAGDAVNGFFSGLGSVF</sequence>
<evidence type="ECO:0000256" key="1">
    <source>
        <dbReference type="SAM" id="Phobius"/>
    </source>
</evidence>
<comment type="caution">
    <text evidence="2">The sequence shown here is derived from an EMBL/GenBank/DDBJ whole genome shotgun (WGS) entry which is preliminary data.</text>
</comment>
<name>A0A3R9JFX3_STRMT</name>
<feature type="transmembrane region" description="Helical" evidence="1">
    <location>
        <begin position="48"/>
        <end position="73"/>
    </location>
</feature>
<proteinExistence type="predicted"/>
<accession>A0A3R9JFX3</accession>
<keyword evidence="1" id="KW-1133">Transmembrane helix</keyword>